<dbReference type="VEuPathDB" id="CryptoDB:Cvel_67"/>
<dbReference type="EMBL" id="CDMZ01005228">
    <property type="protein sequence ID" value="CEM52369.1"/>
    <property type="molecule type" value="Genomic_DNA"/>
</dbReference>
<proteinExistence type="predicted"/>
<reference evidence="2" key="1">
    <citation type="submission" date="2014-11" db="EMBL/GenBank/DDBJ databases">
        <authorList>
            <person name="Otto D Thomas"/>
            <person name="Naeem Raeece"/>
        </authorList>
    </citation>
    <scope>NUCLEOTIDE SEQUENCE</scope>
</reference>
<accession>A0A0G4I5X3</accession>
<evidence type="ECO:0000313" key="2">
    <source>
        <dbReference type="EMBL" id="CEM52369.1"/>
    </source>
</evidence>
<protein>
    <submittedName>
        <fullName evidence="2">Uncharacterized protein</fullName>
    </submittedName>
</protein>
<dbReference type="AlphaFoldDB" id="A0A0G4I5X3"/>
<feature type="region of interest" description="Disordered" evidence="1">
    <location>
        <begin position="280"/>
        <end position="315"/>
    </location>
</feature>
<gene>
    <name evidence="2" type="ORF">Cvel_67</name>
</gene>
<name>A0A0G4I5X3_9ALVE</name>
<evidence type="ECO:0000256" key="1">
    <source>
        <dbReference type="SAM" id="MobiDB-lite"/>
    </source>
</evidence>
<sequence>MRKWLIDEPLSSYAKNDLPGGHTSPINALFWGVEGSDRVRVIPDGYNAGSILVALQRLSHPSQFIDPLLYRGLRKCVPPSMDPKEFISACSSWELEEDIGFSVLGTAIRLGMHTLTAEGFWAAELLTEVQEKRLGLSNWFRKQGCRDGFPQVCNQGVEATNAYYPFANNVPSEGFSQEFLEEIGGAEGALSKRDPIFIRGGSQSPCDYIYCYPASCGGWVALVVDAKHTAGLAEGGKVGTADQRGLWVALSRFVQAWDQIEGVGKLENLRAAFLTNRSRPSDQCMQGGERGEEVKQKGKGGLGEGKESEGPAEQVNVVQQDECRVKTRFSGLRLEYLTEHSFEFSPFSDIIFARRLAQVARKKKARELDSQF</sequence>
<organism evidence="2">
    <name type="scientific">Chromera velia CCMP2878</name>
    <dbReference type="NCBI Taxonomy" id="1169474"/>
    <lineage>
        <taxon>Eukaryota</taxon>
        <taxon>Sar</taxon>
        <taxon>Alveolata</taxon>
        <taxon>Colpodellida</taxon>
        <taxon>Chromeraceae</taxon>
        <taxon>Chromera</taxon>
    </lineage>
</organism>